<proteinExistence type="predicted"/>
<accession>A0AC60QVU3</accession>
<comment type="caution">
    <text evidence="1">The sequence shown here is derived from an EMBL/GenBank/DDBJ whole genome shotgun (WGS) entry which is preliminary data.</text>
</comment>
<protein>
    <submittedName>
        <fullName evidence="1">Uncharacterized protein</fullName>
    </submittedName>
</protein>
<organism evidence="1 2">
    <name type="scientific">Ixodes persulcatus</name>
    <name type="common">Taiga tick</name>
    <dbReference type="NCBI Taxonomy" id="34615"/>
    <lineage>
        <taxon>Eukaryota</taxon>
        <taxon>Metazoa</taxon>
        <taxon>Ecdysozoa</taxon>
        <taxon>Arthropoda</taxon>
        <taxon>Chelicerata</taxon>
        <taxon>Arachnida</taxon>
        <taxon>Acari</taxon>
        <taxon>Parasitiformes</taxon>
        <taxon>Ixodida</taxon>
        <taxon>Ixodoidea</taxon>
        <taxon>Ixodidae</taxon>
        <taxon>Ixodinae</taxon>
        <taxon>Ixodes</taxon>
    </lineage>
</organism>
<name>A0AC60QVU3_IXOPE</name>
<reference evidence="1 2" key="1">
    <citation type="journal article" date="2020" name="Cell">
        <title>Large-Scale Comparative Analyses of Tick Genomes Elucidate Their Genetic Diversity and Vector Capacities.</title>
        <authorList>
            <consortium name="Tick Genome and Microbiome Consortium (TIGMIC)"/>
            <person name="Jia N."/>
            <person name="Wang J."/>
            <person name="Shi W."/>
            <person name="Du L."/>
            <person name="Sun Y."/>
            <person name="Zhan W."/>
            <person name="Jiang J.F."/>
            <person name="Wang Q."/>
            <person name="Zhang B."/>
            <person name="Ji P."/>
            <person name="Bell-Sakyi L."/>
            <person name="Cui X.M."/>
            <person name="Yuan T.T."/>
            <person name="Jiang B.G."/>
            <person name="Yang W.F."/>
            <person name="Lam T.T."/>
            <person name="Chang Q.C."/>
            <person name="Ding S.J."/>
            <person name="Wang X.J."/>
            <person name="Zhu J.G."/>
            <person name="Ruan X.D."/>
            <person name="Zhao L."/>
            <person name="Wei J.T."/>
            <person name="Ye R.Z."/>
            <person name="Que T.C."/>
            <person name="Du C.H."/>
            <person name="Zhou Y.H."/>
            <person name="Cheng J.X."/>
            <person name="Dai P.F."/>
            <person name="Guo W.B."/>
            <person name="Han X.H."/>
            <person name="Huang E.J."/>
            <person name="Li L.F."/>
            <person name="Wei W."/>
            <person name="Gao Y.C."/>
            <person name="Liu J.Z."/>
            <person name="Shao H.Z."/>
            <person name="Wang X."/>
            <person name="Wang C.C."/>
            <person name="Yang T.C."/>
            <person name="Huo Q.B."/>
            <person name="Li W."/>
            <person name="Chen H.Y."/>
            <person name="Chen S.E."/>
            <person name="Zhou L.G."/>
            <person name="Ni X.B."/>
            <person name="Tian J.H."/>
            <person name="Sheng Y."/>
            <person name="Liu T."/>
            <person name="Pan Y.S."/>
            <person name="Xia L.Y."/>
            <person name="Li J."/>
            <person name="Zhao F."/>
            <person name="Cao W.C."/>
        </authorList>
    </citation>
    <scope>NUCLEOTIDE SEQUENCE [LARGE SCALE GENOMIC DNA]</scope>
    <source>
        <strain evidence="1">Iper-2018</strain>
    </source>
</reference>
<dbReference type="Proteomes" id="UP000805193">
    <property type="component" value="Unassembled WGS sequence"/>
</dbReference>
<gene>
    <name evidence="1" type="ORF">HPB47_014514</name>
</gene>
<evidence type="ECO:0000313" key="1">
    <source>
        <dbReference type="EMBL" id="KAG0443798.1"/>
    </source>
</evidence>
<evidence type="ECO:0000313" key="2">
    <source>
        <dbReference type="Proteomes" id="UP000805193"/>
    </source>
</evidence>
<sequence length="320" mass="36344">MARENTKELSLTQDNPVIDAHLVHLWDARSGLLRRWRKSKTNRKLKTRIAKLTAEAEAYALQLSQLNWMQLCNKLQGTLGTRRTWHLLRSLLGTGESKAVTIHQLRRLIHNHPGTETDLLEELAQPLAAPSHAQPKRAPDYTGDPNPEMDEPFSLAEIGAAVYTLTRNTTPGQGKIPNKLLRNLDHVALKNLLDYINDCWLTGSLPPQWKHADVTLIPKPGKPLNPKNLRPISITSCVGKLFEHMVHNWLSPHIEDKGYFPDTMYGFRPHVSTQDILLQLKEEVLDSLNNHSKWSILTLDFTGAFDNISQPGHPSRRRNH</sequence>
<keyword evidence="2" id="KW-1185">Reference proteome</keyword>
<dbReference type="EMBL" id="JABSTQ010002881">
    <property type="protein sequence ID" value="KAG0443798.1"/>
    <property type="molecule type" value="Genomic_DNA"/>
</dbReference>